<feature type="transmembrane region" description="Helical" evidence="8">
    <location>
        <begin position="221"/>
        <end position="254"/>
    </location>
</feature>
<feature type="transmembrane region" description="Helical" evidence="8">
    <location>
        <begin position="68"/>
        <end position="95"/>
    </location>
</feature>
<name>A0A8J7LSB4_9RHOB</name>
<sequence>MLRRVGVLAALFLISTTAFLMLDPVGSWEFLLPFRLRRLAALMLTGVCLATATVLFQTISGNRILTPSVIGFDALYVMVLTGLVFVLGGAGYALLPTPVLFGFNLATMTGLGLLMFLLLTVGARHDMIKLVLTGIVTGILIRSLNDFLQRMIDPNEFQMVQASSFARFTHVDSGLLALTAAVSVPALILAWRMRFRLDVLALGREAATGLGETPNRGHRQALVLICVLVASATALAGPFGLFGLIVSSLTYLIAPSSRHAVVLPVAGLVACIVLVAGQTIMERILDMATPLQVVIDMLGGLVFLTLVLRGRVS</sequence>
<accession>A0A8J7LSB4</accession>
<dbReference type="InterPro" id="IPR037294">
    <property type="entry name" value="ABC_BtuC-like"/>
</dbReference>
<protein>
    <submittedName>
        <fullName evidence="9">Iron chelate uptake ABC transporter family permease subunit</fullName>
    </submittedName>
</protein>
<evidence type="ECO:0000313" key="10">
    <source>
        <dbReference type="Proteomes" id="UP000619079"/>
    </source>
</evidence>
<feature type="transmembrane region" description="Helical" evidence="8">
    <location>
        <begin position="130"/>
        <end position="148"/>
    </location>
</feature>
<evidence type="ECO:0000256" key="2">
    <source>
        <dbReference type="ARBA" id="ARBA00007935"/>
    </source>
</evidence>
<keyword evidence="5 8" id="KW-0812">Transmembrane</keyword>
<keyword evidence="3" id="KW-0813">Transport</keyword>
<dbReference type="PANTHER" id="PTHR30472:SF19">
    <property type="entry name" value="PETROBACTIN IMPORT SYSTEM PERMEASE PROTEIN YCLO"/>
    <property type="match status" value="1"/>
</dbReference>
<reference evidence="9" key="1">
    <citation type="submission" date="2020-12" db="EMBL/GenBank/DDBJ databases">
        <title>Sedimentitalea sp. nov., isolated from sand in Incheon.</title>
        <authorList>
            <person name="Kim W."/>
        </authorList>
    </citation>
    <scope>NUCLEOTIDE SEQUENCE</scope>
    <source>
        <strain evidence="9">CAU 1593</strain>
    </source>
</reference>
<dbReference type="EMBL" id="JAELVR010000005">
    <property type="protein sequence ID" value="MBJ6371784.1"/>
    <property type="molecule type" value="Genomic_DNA"/>
</dbReference>
<keyword evidence="10" id="KW-1185">Reference proteome</keyword>
<dbReference type="Gene3D" id="1.10.3470.10">
    <property type="entry name" value="ABC transporter involved in vitamin B12 uptake, BtuC"/>
    <property type="match status" value="1"/>
</dbReference>
<feature type="transmembrane region" description="Helical" evidence="8">
    <location>
        <begin position="36"/>
        <end position="56"/>
    </location>
</feature>
<keyword evidence="6 8" id="KW-1133">Transmembrane helix</keyword>
<keyword evidence="4" id="KW-1003">Cell membrane</keyword>
<organism evidence="9 10">
    <name type="scientific">Sedimentitalea arenosa</name>
    <dbReference type="NCBI Taxonomy" id="2798803"/>
    <lineage>
        <taxon>Bacteria</taxon>
        <taxon>Pseudomonadati</taxon>
        <taxon>Pseudomonadota</taxon>
        <taxon>Alphaproteobacteria</taxon>
        <taxon>Rhodobacterales</taxon>
        <taxon>Paracoccaceae</taxon>
        <taxon>Sedimentitalea</taxon>
    </lineage>
</organism>
<keyword evidence="7 8" id="KW-0472">Membrane</keyword>
<dbReference type="Proteomes" id="UP000619079">
    <property type="component" value="Unassembled WGS sequence"/>
</dbReference>
<dbReference type="SUPFAM" id="SSF81345">
    <property type="entry name" value="ABC transporter involved in vitamin B12 uptake, BtuC"/>
    <property type="match status" value="1"/>
</dbReference>
<proteinExistence type="inferred from homology"/>
<evidence type="ECO:0000256" key="1">
    <source>
        <dbReference type="ARBA" id="ARBA00004651"/>
    </source>
</evidence>
<evidence type="ECO:0000256" key="7">
    <source>
        <dbReference type="ARBA" id="ARBA00023136"/>
    </source>
</evidence>
<dbReference type="GO" id="GO:0033214">
    <property type="term" value="P:siderophore-iron import into cell"/>
    <property type="evidence" value="ECO:0007669"/>
    <property type="project" value="TreeGrafter"/>
</dbReference>
<feature type="transmembrane region" description="Helical" evidence="8">
    <location>
        <begin position="293"/>
        <end position="312"/>
    </location>
</feature>
<feature type="transmembrane region" description="Helical" evidence="8">
    <location>
        <begin position="101"/>
        <end position="123"/>
    </location>
</feature>
<feature type="transmembrane region" description="Helical" evidence="8">
    <location>
        <begin position="168"/>
        <end position="191"/>
    </location>
</feature>
<dbReference type="RefSeq" id="WP_199024629.1">
    <property type="nucleotide sequence ID" value="NZ_JAELVR010000005.1"/>
</dbReference>
<comment type="caution">
    <text evidence="9">The sequence shown here is derived from an EMBL/GenBank/DDBJ whole genome shotgun (WGS) entry which is preliminary data.</text>
</comment>
<evidence type="ECO:0000256" key="5">
    <source>
        <dbReference type="ARBA" id="ARBA00022692"/>
    </source>
</evidence>
<gene>
    <name evidence="9" type="ORF">JF290_09610</name>
</gene>
<evidence type="ECO:0000313" key="9">
    <source>
        <dbReference type="EMBL" id="MBJ6371784.1"/>
    </source>
</evidence>
<dbReference type="InterPro" id="IPR000522">
    <property type="entry name" value="ABC_transptr_permease_BtuC"/>
</dbReference>
<dbReference type="PANTHER" id="PTHR30472">
    <property type="entry name" value="FERRIC ENTEROBACTIN TRANSPORT SYSTEM PERMEASE PROTEIN"/>
    <property type="match status" value="1"/>
</dbReference>
<dbReference type="GO" id="GO:0005886">
    <property type="term" value="C:plasma membrane"/>
    <property type="evidence" value="ECO:0007669"/>
    <property type="project" value="UniProtKB-SubCell"/>
</dbReference>
<evidence type="ECO:0000256" key="4">
    <source>
        <dbReference type="ARBA" id="ARBA00022475"/>
    </source>
</evidence>
<comment type="subcellular location">
    <subcellularLocation>
        <location evidence="1">Cell membrane</location>
        <topology evidence="1">Multi-pass membrane protein</topology>
    </subcellularLocation>
</comment>
<evidence type="ECO:0000256" key="6">
    <source>
        <dbReference type="ARBA" id="ARBA00022989"/>
    </source>
</evidence>
<comment type="similarity">
    <text evidence="2">Belongs to the binding-protein-dependent transport system permease family. FecCD subfamily.</text>
</comment>
<evidence type="ECO:0000256" key="3">
    <source>
        <dbReference type="ARBA" id="ARBA00022448"/>
    </source>
</evidence>
<dbReference type="Pfam" id="PF01032">
    <property type="entry name" value="FecCD"/>
    <property type="match status" value="1"/>
</dbReference>
<dbReference type="AlphaFoldDB" id="A0A8J7LSB4"/>
<feature type="transmembrane region" description="Helical" evidence="8">
    <location>
        <begin position="260"/>
        <end position="281"/>
    </location>
</feature>
<dbReference type="GO" id="GO:0022857">
    <property type="term" value="F:transmembrane transporter activity"/>
    <property type="evidence" value="ECO:0007669"/>
    <property type="project" value="InterPro"/>
</dbReference>
<evidence type="ECO:0000256" key="8">
    <source>
        <dbReference type="SAM" id="Phobius"/>
    </source>
</evidence>